<reference evidence="1" key="1">
    <citation type="submission" date="2022-04" db="EMBL/GenBank/DDBJ databases">
        <title>Human microbiome associated bacterial genomes.</title>
        <authorList>
            <person name="Sandstrom S."/>
            <person name="Salamzade R."/>
            <person name="Kalan L.R."/>
        </authorList>
    </citation>
    <scope>NUCLEOTIDE SEQUENCE</scope>
    <source>
        <strain evidence="1">P3-SID1762</strain>
    </source>
</reference>
<comment type="caution">
    <text evidence="1">The sequence shown here is derived from an EMBL/GenBank/DDBJ whole genome shotgun (WGS) entry which is preliminary data.</text>
</comment>
<proteinExistence type="predicted"/>
<dbReference type="InterPro" id="IPR023213">
    <property type="entry name" value="CAT-like_dom_sf"/>
</dbReference>
<dbReference type="Gene3D" id="3.30.559.10">
    <property type="entry name" value="Chloramphenicol acetyltransferase-like domain"/>
    <property type="match status" value="1"/>
</dbReference>
<protein>
    <submittedName>
        <fullName evidence="1">Peptide synthetase</fullName>
    </submittedName>
</protein>
<dbReference type="EMBL" id="JALXTC010000125">
    <property type="protein sequence ID" value="MCT2119245.1"/>
    <property type="molecule type" value="Genomic_DNA"/>
</dbReference>
<sequence length="92" mass="10073">MRLTTVTRMELPDGVVHRYVTKISPAQDADLPPSFDQARHASLGPRAGSWMALAFTLPPAADRDLVARAWLGVIERHGTLRTVLEGGGRRGR</sequence>
<gene>
    <name evidence="1" type="ORF">M3D93_16070</name>
</gene>
<name>A0AAW5QCA4_9ACTN</name>
<dbReference type="Proteomes" id="UP001206890">
    <property type="component" value="Unassembled WGS sequence"/>
</dbReference>
<evidence type="ECO:0000313" key="2">
    <source>
        <dbReference type="Proteomes" id="UP001206890"/>
    </source>
</evidence>
<accession>A0AAW5QCA4</accession>
<feature type="non-terminal residue" evidence="1">
    <location>
        <position position="92"/>
    </location>
</feature>
<organism evidence="1 2">
    <name type="scientific">Dietzia cinnamea</name>
    <dbReference type="NCBI Taxonomy" id="321318"/>
    <lineage>
        <taxon>Bacteria</taxon>
        <taxon>Bacillati</taxon>
        <taxon>Actinomycetota</taxon>
        <taxon>Actinomycetes</taxon>
        <taxon>Mycobacteriales</taxon>
        <taxon>Dietziaceae</taxon>
        <taxon>Dietzia</taxon>
    </lineage>
</organism>
<dbReference type="AlphaFoldDB" id="A0AAW5QCA4"/>
<dbReference type="SUPFAM" id="SSF52777">
    <property type="entry name" value="CoA-dependent acyltransferases"/>
    <property type="match status" value="1"/>
</dbReference>
<evidence type="ECO:0000313" key="1">
    <source>
        <dbReference type="EMBL" id="MCT2119245.1"/>
    </source>
</evidence>